<feature type="region of interest" description="Disordered" evidence="6">
    <location>
        <begin position="839"/>
        <end position="928"/>
    </location>
</feature>
<feature type="compositionally biased region" description="Acidic residues" evidence="6">
    <location>
        <begin position="889"/>
        <end position="908"/>
    </location>
</feature>
<keyword evidence="4" id="KW-0539">Nucleus</keyword>
<dbReference type="PROSITE" id="PS50294">
    <property type="entry name" value="WD_REPEATS_REGION"/>
    <property type="match status" value="5"/>
</dbReference>
<dbReference type="Pfam" id="PF00400">
    <property type="entry name" value="WD40"/>
    <property type="match status" value="8"/>
</dbReference>
<dbReference type="PANTHER" id="PTHR19854">
    <property type="entry name" value="TRANSDUCIN BETA-LIKE 3"/>
    <property type="match status" value="1"/>
</dbReference>
<evidence type="ECO:0000313" key="9">
    <source>
        <dbReference type="Proteomes" id="UP000678499"/>
    </source>
</evidence>
<feature type="repeat" description="WD" evidence="5">
    <location>
        <begin position="492"/>
        <end position="533"/>
    </location>
</feature>
<proteinExistence type="predicted"/>
<evidence type="ECO:0000256" key="6">
    <source>
        <dbReference type="SAM" id="MobiDB-lite"/>
    </source>
</evidence>
<dbReference type="GO" id="GO:0030686">
    <property type="term" value="C:90S preribosome"/>
    <property type="evidence" value="ECO:0007669"/>
    <property type="project" value="TreeGrafter"/>
</dbReference>
<feature type="repeat" description="WD" evidence="5">
    <location>
        <begin position="380"/>
        <end position="422"/>
    </location>
</feature>
<feature type="repeat" description="WD" evidence="5">
    <location>
        <begin position="433"/>
        <end position="471"/>
    </location>
</feature>
<dbReference type="Proteomes" id="UP000678499">
    <property type="component" value="Unassembled WGS sequence"/>
</dbReference>
<name>A0A7R9G980_9CRUS</name>
<dbReference type="GO" id="GO:0034511">
    <property type="term" value="F:U3 snoRNA binding"/>
    <property type="evidence" value="ECO:0007669"/>
    <property type="project" value="TreeGrafter"/>
</dbReference>
<feature type="repeat" description="WD" evidence="5">
    <location>
        <begin position="581"/>
        <end position="622"/>
    </location>
</feature>
<evidence type="ECO:0000256" key="4">
    <source>
        <dbReference type="ARBA" id="ARBA00023242"/>
    </source>
</evidence>
<protein>
    <recommendedName>
        <fullName evidence="7">U3 small nucleolar RNA-associated protein 13 C-terminal domain-containing protein</fullName>
    </recommendedName>
</protein>
<evidence type="ECO:0000256" key="1">
    <source>
        <dbReference type="ARBA" id="ARBA00004604"/>
    </source>
</evidence>
<dbReference type="PROSITE" id="PS50082">
    <property type="entry name" value="WD_REPEATS_2"/>
    <property type="match status" value="8"/>
</dbReference>
<dbReference type="AlphaFoldDB" id="A0A7R9G980"/>
<accession>A0A7R9G980</accession>
<evidence type="ECO:0000256" key="5">
    <source>
        <dbReference type="PROSITE-ProRule" id="PRU00221"/>
    </source>
</evidence>
<sequence length="928" mass="102396">MPLQPRTSYAVRKKLRPFYTGGNVEWDTEGSYVVAQSGDAVTKVSQATGDECGRFQVEEDPVTTFVLSPEREFIVTAHKSGLLRQWKYSDGEQLRVWKSFHTGPIPVLACEFTSTLVASGGSDWRVKVWDVVRNYCTHNLKGCRGVVSVVMFHKPDENSPIRVFAASTDNSILGWNLKTSSDPEITLEGHISTVTAIEAAPDPDILVSCSRDGIIRVWKISEQKALKAIAAMESLEALKFLPPGSFESTKLRKPFFVTGGSRGSLRVWSLPAGKIVGRQSISASQNESEDLPSQQEGPGILRLQVTNSPDAGYELQAVTVDHNLLTYDLPGFDLRGRLVGYNDEILDARYVGKKDQFVAVASNATIVKVYDVESTSCDFLEGHTDSVICLGRWAKIPNLFASGSKDKSVLVWKYSNEEMPDGGRRKWFKCAEATGHTASVSALCCSHGAGGDRFWLASASEDNTIKLWSMKEVPLGKQKVKNVVTLTALHTEIAHDKTINSVCFSPNDALLATGSLDHTAKLWSVNENHKSGFKLRGVFRGHRRGVWTTEFSPVDQVLATGSTDSTIRLWSIADFSCLKTFEGHGSSVVRLAFINGGTQLLSASADGMIKMWSVKTALCSLTLDEHEDKIWALDVNESGTEFVTGSTDATLILWKDDTEEKMEKQATEKNLRIEQEQLLANLLLDEKWLKALGLTLTLEQPFKALTVIRAIMNTGSGEFTELRETLGKLKDDQIAVLIRFVSVWNTNAKNYFPAQLTLNILLKQRTIEELIKLPTVAKALPGLITYSKKHKARLERLRQASSFIRFIHESVKVTAGDDVSILFNRGKFLDHMDVEAVKEELESDTESGVVENGDESAAASDSDESEAGSDAGSSGDEEPKGSRKKESFNVEDLEGNLEAGPDSEDEEVNVAPKWKQQRRSQPIRDRGT</sequence>
<reference evidence="8" key="1">
    <citation type="submission" date="2020-11" db="EMBL/GenBank/DDBJ databases">
        <authorList>
            <person name="Tran Van P."/>
        </authorList>
    </citation>
    <scope>NUCLEOTIDE SEQUENCE</scope>
</reference>
<feature type="compositionally biased region" description="Basic and acidic residues" evidence="6">
    <location>
        <begin position="877"/>
        <end position="888"/>
    </location>
</feature>
<feature type="repeat" description="WD" evidence="5">
    <location>
        <begin position="187"/>
        <end position="228"/>
    </location>
</feature>
<feature type="repeat" description="WD" evidence="5">
    <location>
        <begin position="98"/>
        <end position="131"/>
    </location>
</feature>
<evidence type="ECO:0000256" key="2">
    <source>
        <dbReference type="ARBA" id="ARBA00022574"/>
    </source>
</evidence>
<dbReference type="PANTHER" id="PTHR19854:SF15">
    <property type="entry name" value="TRANSDUCIN BETA-LIKE PROTEIN 3"/>
    <property type="match status" value="1"/>
</dbReference>
<dbReference type="GO" id="GO:0000472">
    <property type="term" value="P:endonucleolytic cleavage to generate mature 5'-end of SSU-rRNA from (SSU-rRNA, 5.8S rRNA, LSU-rRNA)"/>
    <property type="evidence" value="ECO:0007669"/>
    <property type="project" value="TreeGrafter"/>
</dbReference>
<comment type="subcellular location">
    <subcellularLocation>
        <location evidence="1">Nucleus</location>
        <location evidence="1">Nucleolus</location>
    </subcellularLocation>
</comment>
<organism evidence="8">
    <name type="scientific">Notodromas monacha</name>
    <dbReference type="NCBI Taxonomy" id="399045"/>
    <lineage>
        <taxon>Eukaryota</taxon>
        <taxon>Metazoa</taxon>
        <taxon>Ecdysozoa</taxon>
        <taxon>Arthropoda</taxon>
        <taxon>Crustacea</taxon>
        <taxon>Oligostraca</taxon>
        <taxon>Ostracoda</taxon>
        <taxon>Podocopa</taxon>
        <taxon>Podocopida</taxon>
        <taxon>Cypridocopina</taxon>
        <taxon>Cypridoidea</taxon>
        <taxon>Cyprididae</taxon>
        <taxon>Notodromas</taxon>
    </lineage>
</organism>
<feature type="domain" description="U3 small nucleolar RNA-associated protein 13 C-terminal" evidence="7">
    <location>
        <begin position="676"/>
        <end position="809"/>
    </location>
</feature>
<dbReference type="InterPro" id="IPR015943">
    <property type="entry name" value="WD40/YVTN_repeat-like_dom_sf"/>
</dbReference>
<evidence type="ECO:0000259" key="7">
    <source>
        <dbReference type="Pfam" id="PF08625"/>
    </source>
</evidence>
<dbReference type="EMBL" id="CAJPEX010000029">
    <property type="protein sequence ID" value="CAG0912559.1"/>
    <property type="molecule type" value="Genomic_DNA"/>
</dbReference>
<dbReference type="InterPro" id="IPR036322">
    <property type="entry name" value="WD40_repeat_dom_sf"/>
</dbReference>
<evidence type="ECO:0000256" key="3">
    <source>
        <dbReference type="ARBA" id="ARBA00022737"/>
    </source>
</evidence>
<dbReference type="PROSITE" id="PS00678">
    <property type="entry name" value="WD_REPEATS_1"/>
    <property type="match status" value="1"/>
</dbReference>
<keyword evidence="2 5" id="KW-0853">WD repeat</keyword>
<dbReference type="InterPro" id="IPR019775">
    <property type="entry name" value="WD40_repeat_CS"/>
</dbReference>
<dbReference type="CDD" id="cd00200">
    <property type="entry name" value="WD40"/>
    <property type="match status" value="1"/>
</dbReference>
<feature type="repeat" description="WD" evidence="5">
    <location>
        <begin position="623"/>
        <end position="664"/>
    </location>
</feature>
<dbReference type="EMBL" id="OA882066">
    <property type="protein sequence ID" value="CAD7272407.1"/>
    <property type="molecule type" value="Genomic_DNA"/>
</dbReference>
<keyword evidence="9" id="KW-1185">Reference proteome</keyword>
<dbReference type="InterPro" id="IPR001680">
    <property type="entry name" value="WD40_rpt"/>
</dbReference>
<dbReference type="InterPro" id="IPR013934">
    <property type="entry name" value="Utp13_C"/>
</dbReference>
<dbReference type="SUPFAM" id="SSF50978">
    <property type="entry name" value="WD40 repeat-like"/>
    <property type="match status" value="2"/>
</dbReference>
<evidence type="ECO:0000313" key="8">
    <source>
        <dbReference type="EMBL" id="CAD7272407.1"/>
    </source>
</evidence>
<dbReference type="SMART" id="SM00320">
    <property type="entry name" value="WD40"/>
    <property type="match status" value="12"/>
</dbReference>
<dbReference type="InterPro" id="IPR020472">
    <property type="entry name" value="WD40_PAC1"/>
</dbReference>
<dbReference type="GO" id="GO:0032040">
    <property type="term" value="C:small-subunit processome"/>
    <property type="evidence" value="ECO:0007669"/>
    <property type="project" value="InterPro"/>
</dbReference>
<dbReference type="Pfam" id="PF08625">
    <property type="entry name" value="Utp13"/>
    <property type="match status" value="1"/>
</dbReference>
<feature type="repeat" description="WD" evidence="5">
    <location>
        <begin position="539"/>
        <end position="580"/>
    </location>
</feature>
<dbReference type="Gene3D" id="2.130.10.10">
    <property type="entry name" value="YVTN repeat-like/Quinoprotein amine dehydrogenase"/>
    <property type="match status" value="3"/>
</dbReference>
<gene>
    <name evidence="8" type="ORF">NMOB1V02_LOCUS341</name>
</gene>
<dbReference type="PRINTS" id="PR00320">
    <property type="entry name" value="GPROTEINBRPT"/>
</dbReference>
<dbReference type="GO" id="GO:0000480">
    <property type="term" value="P:endonucleolytic cleavage in 5'-ETS of tricistronic rRNA transcript (SSU-rRNA, 5.8S rRNA, LSU-rRNA)"/>
    <property type="evidence" value="ECO:0007669"/>
    <property type="project" value="TreeGrafter"/>
</dbReference>
<keyword evidence="3" id="KW-0677">Repeat</keyword>
<dbReference type="OrthoDB" id="5414888at2759"/>